<proteinExistence type="predicted"/>
<reference evidence="1 2" key="1">
    <citation type="submission" date="2021-07" db="EMBL/GenBank/DDBJ databases">
        <authorList>
            <person name="Imarazene B."/>
            <person name="Zahm M."/>
            <person name="Klopp C."/>
            <person name="Cabau C."/>
            <person name="Beille S."/>
            <person name="Jouanno E."/>
            <person name="Castinel A."/>
            <person name="Lluch J."/>
            <person name="Gil L."/>
            <person name="Kuchtly C."/>
            <person name="Lopez Roques C."/>
            <person name="Donnadieu C."/>
            <person name="Parrinello H."/>
            <person name="Journot L."/>
            <person name="Du K."/>
            <person name="Schartl M."/>
            <person name="Retaux S."/>
            <person name="Guiguen Y."/>
        </authorList>
    </citation>
    <scope>NUCLEOTIDE SEQUENCE [LARGE SCALE GENOMIC DNA]</scope>
    <source>
        <strain evidence="1">Pach_M1</strain>
        <tissue evidence="1">Testis</tissue>
    </source>
</reference>
<organism evidence="1 2">
    <name type="scientific">Astyanax mexicanus</name>
    <name type="common">Blind cave fish</name>
    <name type="synonym">Astyanax fasciatus mexicanus</name>
    <dbReference type="NCBI Taxonomy" id="7994"/>
    <lineage>
        <taxon>Eukaryota</taxon>
        <taxon>Metazoa</taxon>
        <taxon>Chordata</taxon>
        <taxon>Craniata</taxon>
        <taxon>Vertebrata</taxon>
        <taxon>Euteleostomi</taxon>
        <taxon>Actinopterygii</taxon>
        <taxon>Neopterygii</taxon>
        <taxon>Teleostei</taxon>
        <taxon>Ostariophysi</taxon>
        <taxon>Characiformes</taxon>
        <taxon>Characoidei</taxon>
        <taxon>Acestrorhamphidae</taxon>
        <taxon>Acestrorhamphinae</taxon>
        <taxon>Astyanax</taxon>
    </lineage>
</organism>
<sequence length="438" mass="50470">MSQNNNFLWDNGKKNVKDLGELILKIFKPGAVVIVVFPDDLYTYTGFQFQKKFEEVVQAKNEGITVGRAVINVYLGLGEQNQKNQVEKLLKDEIEKQTKGKQWDHEKEEKYSSIFAEYNSNKFSFRTVFTPWIIYLKPVNIYQVKIQEADSVVVKLMSVCTSDQNGLKVGTHKEQDLADILLKLLHVDDVKTHPKQRIRVELPENCGKAEQRVAFTGELVDKLQMRNLKAYGKEPMVHIHVYIDEMKNDINHIKKAYPDDIFAKIKDKIENQVNDQNRKSVSSAKELYIHLHCHGIFSHNGTFCGKGSESLAVTLSEFVITLLENSVPKTARIIFNGCEAGSEDGEKYVIRFLTKLDELLHTHKLTVQDSLSYMYETSQINKYTQVMVPYAQHFGPERWSNVNENEAFARFTVRTVKTAEGYRAFHVLPLTEYNLIYK</sequence>
<gene>
    <name evidence="1" type="ORF">AMEX_G717</name>
</gene>
<dbReference type="Proteomes" id="UP000752171">
    <property type="component" value="Unassembled WGS sequence"/>
</dbReference>
<dbReference type="EMBL" id="JAICCE010000001">
    <property type="protein sequence ID" value="KAG9282107.1"/>
    <property type="molecule type" value="Genomic_DNA"/>
</dbReference>
<dbReference type="AlphaFoldDB" id="A0A8T2MFF8"/>
<name>A0A8T2MFF8_ASTMX</name>
<protein>
    <submittedName>
        <fullName evidence="1">Uncharacterized protein</fullName>
    </submittedName>
</protein>
<evidence type="ECO:0000313" key="1">
    <source>
        <dbReference type="EMBL" id="KAG9282107.1"/>
    </source>
</evidence>
<accession>A0A8T2MFF8</accession>
<evidence type="ECO:0000313" key="2">
    <source>
        <dbReference type="Proteomes" id="UP000752171"/>
    </source>
</evidence>
<comment type="caution">
    <text evidence="1">The sequence shown here is derived from an EMBL/GenBank/DDBJ whole genome shotgun (WGS) entry which is preliminary data.</text>
</comment>